<dbReference type="STRING" id="1399968.CI15_07705"/>
<dbReference type="OrthoDB" id="8773450at2"/>
<dbReference type="Pfam" id="PF18143">
    <property type="entry name" value="HAD_SAK_2"/>
    <property type="match status" value="1"/>
</dbReference>
<protein>
    <submittedName>
        <fullName evidence="1">Uncharacterized protein</fullName>
    </submittedName>
</protein>
<comment type="caution">
    <text evidence="1">The sequence shown here is derived from an EMBL/GenBank/DDBJ whole genome shotgun (WGS) entry which is preliminary data.</text>
</comment>
<organism evidence="1 2">
    <name type="scientific">Paraburkholderia monticola</name>
    <dbReference type="NCBI Taxonomy" id="1399968"/>
    <lineage>
        <taxon>Bacteria</taxon>
        <taxon>Pseudomonadati</taxon>
        <taxon>Pseudomonadota</taxon>
        <taxon>Betaproteobacteria</taxon>
        <taxon>Burkholderiales</taxon>
        <taxon>Burkholderiaceae</taxon>
        <taxon>Paraburkholderia</taxon>
    </lineage>
</organism>
<keyword evidence="2" id="KW-1185">Reference proteome</keyword>
<name>A0A149PYA9_9BURK</name>
<evidence type="ECO:0000313" key="2">
    <source>
        <dbReference type="Proteomes" id="UP000075613"/>
    </source>
</evidence>
<evidence type="ECO:0000313" key="1">
    <source>
        <dbReference type="EMBL" id="KXU90045.1"/>
    </source>
</evidence>
<reference evidence="1 2" key="1">
    <citation type="journal article" date="2015" name="Int. J. Syst. Evol. Microbiol.">
        <title>Burkholderia monticola sp. nov., isolated from mountain soil.</title>
        <authorList>
            <person name="Baek I."/>
            <person name="Seo B."/>
            <person name="Lee I."/>
            <person name="Yi H."/>
            <person name="Chun J."/>
        </authorList>
    </citation>
    <scope>NUCLEOTIDE SEQUENCE [LARGE SCALE GENOMIC DNA]</scope>
    <source>
        <strain evidence="1 2">JC2948</strain>
    </source>
</reference>
<dbReference type="AlphaFoldDB" id="A0A149PYA9"/>
<gene>
    <name evidence="1" type="ORF">CI15_07705</name>
</gene>
<proteinExistence type="predicted"/>
<sequence>MDVLPRWRGGPVLFLDFDGVVLPEDVWRCPGSGPYVASPPGHEVFEHTALLERWLELYPELRIVLSTHWVRVLGSVQKAARRLSPQLRGRVVGATFHSGMDPRWFASLPRGVQVWRDVCRGAPQAWLALDDDDSGWRAVWRDRLLRTDPVLGISAPPVLAELQARFAAMHRKHETWP</sequence>
<dbReference type="EMBL" id="LRBG01000004">
    <property type="protein sequence ID" value="KXU90045.1"/>
    <property type="molecule type" value="Genomic_DNA"/>
</dbReference>
<dbReference type="Proteomes" id="UP000075613">
    <property type="component" value="Unassembled WGS sequence"/>
</dbReference>
<accession>A0A149PYA9</accession>